<keyword evidence="2" id="KW-0645">Protease</keyword>
<keyword evidence="7" id="KW-1185">Reference proteome</keyword>
<dbReference type="GO" id="GO:0006508">
    <property type="term" value="P:proteolysis"/>
    <property type="evidence" value="ECO:0007669"/>
    <property type="project" value="UniProtKB-KW"/>
</dbReference>
<dbReference type="Pfam" id="PF05577">
    <property type="entry name" value="Peptidase_S28"/>
    <property type="match status" value="1"/>
</dbReference>
<evidence type="ECO:0000313" key="7">
    <source>
        <dbReference type="Proteomes" id="UP000007875"/>
    </source>
</evidence>
<dbReference type="eggNOG" id="KOG2183">
    <property type="taxonomic scope" value="Eukaryota"/>
</dbReference>
<dbReference type="STRING" id="51511.ENSCSAVP00000005527"/>
<name>H2YJM8_CIOSA</name>
<dbReference type="Proteomes" id="UP000007875">
    <property type="component" value="Unassembled WGS sequence"/>
</dbReference>
<evidence type="ECO:0000256" key="5">
    <source>
        <dbReference type="ARBA" id="ARBA00023180"/>
    </source>
</evidence>
<evidence type="ECO:0000313" key="6">
    <source>
        <dbReference type="Ensembl" id="ENSCSAVP00000005527.1"/>
    </source>
</evidence>
<dbReference type="GO" id="GO:0070008">
    <property type="term" value="F:serine-type exopeptidase activity"/>
    <property type="evidence" value="ECO:0007669"/>
    <property type="project" value="InterPro"/>
</dbReference>
<comment type="similarity">
    <text evidence="1">Belongs to the peptidase S28 family.</text>
</comment>
<dbReference type="InterPro" id="IPR008758">
    <property type="entry name" value="Peptidase_S28"/>
</dbReference>
<sequence length="105" mass="11908">MNLASNIIFSNGELDPWKDGGVLHDLSPTLVALLVEEGAHHLDLRGSNPDDPASVIKVRQQELEIIKGWIAQHWAKKLGNTRGLKSYTQKQIEDVVRKVRWRKMT</sequence>
<reference evidence="7" key="1">
    <citation type="submission" date="2003-08" db="EMBL/GenBank/DDBJ databases">
        <authorList>
            <person name="Birren B."/>
            <person name="Nusbaum C."/>
            <person name="Abebe A."/>
            <person name="Abouelleil A."/>
            <person name="Adekoya E."/>
            <person name="Ait-zahra M."/>
            <person name="Allen N."/>
            <person name="Allen T."/>
            <person name="An P."/>
            <person name="Anderson M."/>
            <person name="Anderson S."/>
            <person name="Arachchi H."/>
            <person name="Armbruster J."/>
            <person name="Bachantsang P."/>
            <person name="Baldwin J."/>
            <person name="Barry A."/>
            <person name="Bayul T."/>
            <person name="Blitshsteyn B."/>
            <person name="Bloom T."/>
            <person name="Blye J."/>
            <person name="Boguslavskiy L."/>
            <person name="Borowsky M."/>
            <person name="Boukhgalter B."/>
            <person name="Brunache A."/>
            <person name="Butler J."/>
            <person name="Calixte N."/>
            <person name="Calvo S."/>
            <person name="Camarata J."/>
            <person name="Campo K."/>
            <person name="Chang J."/>
            <person name="Cheshatsang Y."/>
            <person name="Citroen M."/>
            <person name="Collymore A."/>
            <person name="Considine T."/>
            <person name="Cook A."/>
            <person name="Cooke P."/>
            <person name="Corum B."/>
            <person name="Cuomo C."/>
            <person name="David R."/>
            <person name="Dawoe T."/>
            <person name="Degray S."/>
            <person name="Dodge S."/>
            <person name="Dooley K."/>
            <person name="Dorje P."/>
            <person name="Dorjee K."/>
            <person name="Dorris L."/>
            <person name="Duffey N."/>
            <person name="Dupes A."/>
            <person name="Elkins T."/>
            <person name="Engels R."/>
            <person name="Erickson J."/>
            <person name="Farina A."/>
            <person name="Faro S."/>
            <person name="Ferreira P."/>
            <person name="Fischer H."/>
            <person name="Fitzgerald M."/>
            <person name="Foley K."/>
            <person name="Gage D."/>
            <person name="Galagan J."/>
            <person name="Gearin G."/>
            <person name="Gnerre S."/>
            <person name="Gnirke A."/>
            <person name="Goyette A."/>
            <person name="Graham J."/>
            <person name="Grandbois E."/>
            <person name="Gyaltsen K."/>
            <person name="Hafez N."/>
            <person name="Hagopian D."/>
            <person name="Hagos B."/>
            <person name="Hall J."/>
            <person name="Hatcher B."/>
            <person name="Heller A."/>
            <person name="Higgins H."/>
            <person name="Honan T."/>
            <person name="Horn A."/>
            <person name="Houde N."/>
            <person name="Hughes L."/>
            <person name="Hulme W."/>
            <person name="Husby E."/>
            <person name="Iliev I."/>
            <person name="Jaffe D."/>
            <person name="Jones C."/>
            <person name="Kamal M."/>
            <person name="Kamat A."/>
            <person name="Kamvysselis M."/>
            <person name="Karlsson E."/>
            <person name="Kells C."/>
            <person name="Kieu A."/>
            <person name="Kisner P."/>
            <person name="Kodira C."/>
            <person name="Kulbokas E."/>
            <person name="Labutti K."/>
            <person name="Lama D."/>
            <person name="Landers T."/>
            <person name="Leger J."/>
            <person name="Levine S."/>
            <person name="Lewis D."/>
            <person name="Lewis T."/>
            <person name="Lindblad-toh K."/>
            <person name="Liu X."/>
            <person name="Lokyitsang T."/>
            <person name="Lokyitsang Y."/>
            <person name="Lucien O."/>
            <person name="Lui A."/>
            <person name="Ma L.J."/>
            <person name="Mabbitt R."/>
            <person name="Macdonald J."/>
            <person name="Maclean C."/>
            <person name="Major J."/>
            <person name="Manning J."/>
            <person name="Marabella R."/>
            <person name="Maru K."/>
            <person name="Matthews C."/>
            <person name="Mauceli E."/>
            <person name="Mccarthy M."/>
            <person name="Mcdonough S."/>
            <person name="Mcghee T."/>
            <person name="Meldrim J."/>
            <person name="Meneus L."/>
            <person name="Mesirov J."/>
            <person name="Mihalev A."/>
            <person name="Mihova T."/>
            <person name="Mikkelsen T."/>
            <person name="Mlenga V."/>
            <person name="Moru K."/>
            <person name="Mozes J."/>
            <person name="Mulrain L."/>
            <person name="Munson G."/>
            <person name="Naylor J."/>
            <person name="Newes C."/>
            <person name="Nguyen C."/>
            <person name="Nguyen N."/>
            <person name="Nguyen T."/>
            <person name="Nicol R."/>
            <person name="Nielsen C."/>
            <person name="Nizzari M."/>
            <person name="Norbu C."/>
            <person name="Norbu N."/>
            <person name="O'donnell P."/>
            <person name="Okoawo O."/>
            <person name="O'leary S."/>
            <person name="Omotosho B."/>
            <person name="O'neill K."/>
            <person name="Osman S."/>
            <person name="Parker S."/>
            <person name="Perrin D."/>
            <person name="Phunkhang P."/>
            <person name="Piqani B."/>
            <person name="Purcell S."/>
            <person name="Rachupka T."/>
            <person name="Ramasamy U."/>
            <person name="Rameau R."/>
            <person name="Ray V."/>
            <person name="Raymond C."/>
            <person name="Retta R."/>
            <person name="Richardson S."/>
            <person name="Rise C."/>
            <person name="Rodriguez J."/>
            <person name="Rogers J."/>
            <person name="Rogov P."/>
            <person name="Rutman M."/>
            <person name="Schupbach R."/>
            <person name="Seaman C."/>
            <person name="Settipalli S."/>
            <person name="Sharpe T."/>
            <person name="Sheridan J."/>
            <person name="Sherpa N."/>
            <person name="Shi J."/>
            <person name="Smirnov S."/>
            <person name="Smith C."/>
            <person name="Sougnez C."/>
            <person name="Spencer B."/>
            <person name="Stalker J."/>
            <person name="Stange-thomann N."/>
            <person name="Stavropoulos S."/>
            <person name="Stetson K."/>
            <person name="Stone C."/>
            <person name="Stone S."/>
            <person name="Stubbs M."/>
            <person name="Talamas J."/>
            <person name="Tchuinga P."/>
            <person name="Tenzing P."/>
            <person name="Tesfaye S."/>
            <person name="Theodore J."/>
            <person name="Thoulutsang Y."/>
            <person name="Topham K."/>
            <person name="Towey S."/>
            <person name="Tsamla T."/>
            <person name="Tsomo N."/>
            <person name="Vallee D."/>
            <person name="Vassiliev H."/>
            <person name="Venkataraman V."/>
            <person name="Vinson J."/>
            <person name="Vo A."/>
            <person name="Wade C."/>
            <person name="Wang S."/>
            <person name="Wangchuk T."/>
            <person name="Wangdi T."/>
            <person name="Whittaker C."/>
            <person name="Wilkinson J."/>
            <person name="Wu Y."/>
            <person name="Wyman D."/>
            <person name="Yadav S."/>
            <person name="Yang S."/>
            <person name="Yang X."/>
            <person name="Yeager S."/>
            <person name="Yee E."/>
            <person name="Young G."/>
            <person name="Zainoun J."/>
            <person name="Zembeck L."/>
            <person name="Zimmer A."/>
            <person name="Zody M."/>
            <person name="Lander E."/>
        </authorList>
    </citation>
    <scope>NUCLEOTIDE SEQUENCE [LARGE SCALE GENOMIC DNA]</scope>
</reference>
<keyword evidence="4" id="KW-0378">Hydrolase</keyword>
<evidence type="ECO:0000256" key="2">
    <source>
        <dbReference type="ARBA" id="ARBA00022670"/>
    </source>
</evidence>
<dbReference type="GO" id="GO:0008239">
    <property type="term" value="F:dipeptidyl-peptidase activity"/>
    <property type="evidence" value="ECO:0007669"/>
    <property type="project" value="TreeGrafter"/>
</dbReference>
<organism evidence="6 7">
    <name type="scientific">Ciona savignyi</name>
    <name type="common">Pacific transparent sea squirt</name>
    <dbReference type="NCBI Taxonomy" id="51511"/>
    <lineage>
        <taxon>Eukaryota</taxon>
        <taxon>Metazoa</taxon>
        <taxon>Chordata</taxon>
        <taxon>Tunicata</taxon>
        <taxon>Ascidiacea</taxon>
        <taxon>Phlebobranchia</taxon>
        <taxon>Cionidae</taxon>
        <taxon>Ciona</taxon>
    </lineage>
</organism>
<dbReference type="GO" id="GO:0031982">
    <property type="term" value="C:vesicle"/>
    <property type="evidence" value="ECO:0007669"/>
    <property type="project" value="TreeGrafter"/>
</dbReference>
<accession>H2YJM8</accession>
<dbReference type="GeneTree" id="ENSGT00940000158099"/>
<keyword evidence="5" id="KW-0325">Glycoprotein</keyword>
<reference evidence="6" key="3">
    <citation type="submission" date="2025-09" db="UniProtKB">
        <authorList>
            <consortium name="Ensembl"/>
        </authorList>
    </citation>
    <scope>IDENTIFICATION</scope>
</reference>
<keyword evidence="3" id="KW-0732">Signal</keyword>
<protein>
    <submittedName>
        <fullName evidence="6">Uncharacterized protein</fullName>
    </submittedName>
</protein>
<dbReference type="InterPro" id="IPR029058">
    <property type="entry name" value="AB_hydrolase_fold"/>
</dbReference>
<evidence type="ECO:0000256" key="3">
    <source>
        <dbReference type="ARBA" id="ARBA00022729"/>
    </source>
</evidence>
<dbReference type="AlphaFoldDB" id="H2YJM8"/>
<evidence type="ECO:0000256" key="1">
    <source>
        <dbReference type="ARBA" id="ARBA00011079"/>
    </source>
</evidence>
<dbReference type="Gene3D" id="3.40.50.1820">
    <property type="entry name" value="alpha/beta hydrolase"/>
    <property type="match status" value="1"/>
</dbReference>
<dbReference type="InParanoid" id="H2YJM8"/>
<dbReference type="PANTHER" id="PTHR11010">
    <property type="entry name" value="PROTEASE S28 PRO-X CARBOXYPEPTIDASE-RELATED"/>
    <property type="match status" value="1"/>
</dbReference>
<reference evidence="6" key="2">
    <citation type="submission" date="2025-08" db="UniProtKB">
        <authorList>
            <consortium name="Ensembl"/>
        </authorList>
    </citation>
    <scope>IDENTIFICATION</scope>
</reference>
<dbReference type="PANTHER" id="PTHR11010:SF107">
    <property type="entry name" value="DIPEPTIDYL PEPTIDASE 2"/>
    <property type="match status" value="1"/>
</dbReference>
<proteinExistence type="inferred from homology"/>
<evidence type="ECO:0000256" key="4">
    <source>
        <dbReference type="ARBA" id="ARBA00022801"/>
    </source>
</evidence>
<dbReference type="Ensembl" id="ENSCSAVT00000005601.1">
    <property type="protein sequence ID" value="ENSCSAVP00000005527.1"/>
    <property type="gene ID" value="ENSCSAVG00000003306.1"/>
</dbReference>
<dbReference type="HOGENOM" id="CLU_177118_0_0_1"/>